<evidence type="ECO:0000259" key="5">
    <source>
        <dbReference type="PROSITE" id="PS50893"/>
    </source>
</evidence>
<dbReference type="PROSITE" id="PS50893">
    <property type="entry name" value="ABC_TRANSPORTER_2"/>
    <property type="match status" value="1"/>
</dbReference>
<dbReference type="Pfam" id="PF00005">
    <property type="entry name" value="ABC_tran"/>
    <property type="match status" value="1"/>
</dbReference>
<organism evidence="6 7">
    <name type="scientific">Hyphobacterium vulgare</name>
    <dbReference type="NCBI Taxonomy" id="1736751"/>
    <lineage>
        <taxon>Bacteria</taxon>
        <taxon>Pseudomonadati</taxon>
        <taxon>Pseudomonadota</taxon>
        <taxon>Alphaproteobacteria</taxon>
        <taxon>Maricaulales</taxon>
        <taxon>Maricaulaceae</taxon>
        <taxon>Hyphobacterium</taxon>
    </lineage>
</organism>
<dbReference type="Gene3D" id="3.40.50.300">
    <property type="entry name" value="P-loop containing nucleotide triphosphate hydrolases"/>
    <property type="match status" value="1"/>
</dbReference>
<accession>A0ABV6ZWQ9</accession>
<proteinExistence type="inferred from homology"/>
<dbReference type="Proteomes" id="UP001595379">
    <property type="component" value="Unassembled WGS sequence"/>
</dbReference>
<keyword evidence="4 6" id="KW-0067">ATP-binding</keyword>
<comment type="similarity">
    <text evidence="1">Belongs to the ABC transporter superfamily.</text>
</comment>
<evidence type="ECO:0000256" key="4">
    <source>
        <dbReference type="ARBA" id="ARBA00022840"/>
    </source>
</evidence>
<reference evidence="7" key="1">
    <citation type="journal article" date="2019" name="Int. J. Syst. Evol. Microbiol.">
        <title>The Global Catalogue of Microorganisms (GCM) 10K type strain sequencing project: providing services to taxonomists for standard genome sequencing and annotation.</title>
        <authorList>
            <consortium name="The Broad Institute Genomics Platform"/>
            <consortium name="The Broad Institute Genome Sequencing Center for Infectious Disease"/>
            <person name="Wu L."/>
            <person name="Ma J."/>
        </authorList>
    </citation>
    <scope>NUCLEOTIDE SEQUENCE [LARGE SCALE GENOMIC DNA]</scope>
    <source>
        <strain evidence="7">KCTC 52487</strain>
    </source>
</reference>
<evidence type="ECO:0000256" key="1">
    <source>
        <dbReference type="ARBA" id="ARBA00005417"/>
    </source>
</evidence>
<sequence length="247" mass="26393">MLAVEQLKKRFGTRKAVDGVSFTVAPGEVLGFLGPNGAGKSTTMRIIAGRLEPDGGRVRVGGNDTVANRRAAQALTGYLPEGAPAYPAMTPFSFVEFCLAARGWHGAALRAARDLALDRVHVGDHRHDRIATLSKGYKRRTALAAAIAHDPPVLILDEPTDGLDPNQKDEVRSLIRAMSADKAIVISTHILEEVPAVCSRAIIIDRGQILADATPEEIAAKTGSGRLDDAFRSLTTGRDRRGREDAA</sequence>
<dbReference type="InterPro" id="IPR003593">
    <property type="entry name" value="AAA+_ATPase"/>
</dbReference>
<dbReference type="SUPFAM" id="SSF52540">
    <property type="entry name" value="P-loop containing nucleoside triphosphate hydrolases"/>
    <property type="match status" value="1"/>
</dbReference>
<feature type="domain" description="ABC transporter" evidence="5">
    <location>
        <begin position="2"/>
        <end position="231"/>
    </location>
</feature>
<dbReference type="PANTHER" id="PTHR43335:SF2">
    <property type="entry name" value="ABC TRANSPORTER, ATP-BINDING PROTEIN"/>
    <property type="match status" value="1"/>
</dbReference>
<keyword evidence="3" id="KW-0547">Nucleotide-binding</keyword>
<protein>
    <submittedName>
        <fullName evidence="6">ABC transporter ATP-binding protein</fullName>
    </submittedName>
</protein>
<dbReference type="InterPro" id="IPR027417">
    <property type="entry name" value="P-loop_NTPase"/>
</dbReference>
<gene>
    <name evidence="6" type="ORF">ACFOOR_07180</name>
</gene>
<dbReference type="GO" id="GO:0005524">
    <property type="term" value="F:ATP binding"/>
    <property type="evidence" value="ECO:0007669"/>
    <property type="project" value="UniProtKB-KW"/>
</dbReference>
<keyword evidence="7" id="KW-1185">Reference proteome</keyword>
<dbReference type="EMBL" id="JBHRSV010000012">
    <property type="protein sequence ID" value="MFC2925885.1"/>
    <property type="molecule type" value="Genomic_DNA"/>
</dbReference>
<evidence type="ECO:0000256" key="2">
    <source>
        <dbReference type="ARBA" id="ARBA00022448"/>
    </source>
</evidence>
<dbReference type="InterPro" id="IPR003439">
    <property type="entry name" value="ABC_transporter-like_ATP-bd"/>
</dbReference>
<dbReference type="PANTHER" id="PTHR43335">
    <property type="entry name" value="ABC TRANSPORTER, ATP-BINDING PROTEIN"/>
    <property type="match status" value="1"/>
</dbReference>
<comment type="caution">
    <text evidence="6">The sequence shown here is derived from an EMBL/GenBank/DDBJ whole genome shotgun (WGS) entry which is preliminary data.</text>
</comment>
<name>A0ABV6ZWQ9_9PROT</name>
<keyword evidence="2" id="KW-0813">Transport</keyword>
<evidence type="ECO:0000256" key="3">
    <source>
        <dbReference type="ARBA" id="ARBA00022741"/>
    </source>
</evidence>
<dbReference type="SMART" id="SM00382">
    <property type="entry name" value="AAA"/>
    <property type="match status" value="1"/>
</dbReference>
<evidence type="ECO:0000313" key="7">
    <source>
        <dbReference type="Proteomes" id="UP001595379"/>
    </source>
</evidence>
<dbReference type="RefSeq" id="WP_343164925.1">
    <property type="nucleotide sequence ID" value="NZ_JBHRSV010000012.1"/>
</dbReference>
<evidence type="ECO:0000313" key="6">
    <source>
        <dbReference type="EMBL" id="MFC2925885.1"/>
    </source>
</evidence>
<dbReference type="CDD" id="cd03230">
    <property type="entry name" value="ABC_DR_subfamily_A"/>
    <property type="match status" value="1"/>
</dbReference>